<dbReference type="InterPro" id="IPR000403">
    <property type="entry name" value="PI3/4_kinase_cat_dom"/>
</dbReference>
<proteinExistence type="inferred from homology"/>
<keyword evidence="6 15" id="KW-0418">Kinase</keyword>
<comment type="caution">
    <text evidence="15">The sequence shown here is derived from an EMBL/GenBank/DDBJ whole genome shotgun (WGS) entry which is preliminary data.</text>
</comment>
<feature type="compositionally biased region" description="Acidic residues" evidence="11">
    <location>
        <begin position="1619"/>
        <end position="1638"/>
    </location>
</feature>
<dbReference type="EC" id="2.7.11.1" evidence="2"/>
<evidence type="ECO:0000256" key="7">
    <source>
        <dbReference type="ARBA" id="ARBA00022840"/>
    </source>
</evidence>
<evidence type="ECO:0000256" key="5">
    <source>
        <dbReference type="ARBA" id="ARBA00022741"/>
    </source>
</evidence>
<keyword evidence="16" id="KW-1185">Reference proteome</keyword>
<evidence type="ECO:0000256" key="8">
    <source>
        <dbReference type="ARBA" id="ARBA00023161"/>
    </source>
</evidence>
<dbReference type="InterPro" id="IPR011009">
    <property type="entry name" value="Kinase-like_dom_sf"/>
</dbReference>
<reference evidence="15 16" key="1">
    <citation type="journal article" date="2018" name="Gigascience">
        <title>Genomes of trombidid mites reveal novel predicted allergens and laterally-transferred genes associated with secondary metabolism.</title>
        <authorList>
            <person name="Dong X."/>
            <person name="Chaisiri K."/>
            <person name="Xia D."/>
            <person name="Armstrong S.D."/>
            <person name="Fang Y."/>
            <person name="Donnelly M.J."/>
            <person name="Kadowaki T."/>
            <person name="McGarry J.W."/>
            <person name="Darby A.C."/>
            <person name="Makepeace B.L."/>
        </authorList>
    </citation>
    <scope>NUCLEOTIDE SEQUENCE [LARGE SCALE GENOMIC DNA]</scope>
    <source>
        <strain evidence="15">UoL-UT</strain>
    </source>
</reference>
<dbReference type="GO" id="GO:0004674">
    <property type="term" value="F:protein serine/threonine kinase activity"/>
    <property type="evidence" value="ECO:0007669"/>
    <property type="project" value="UniProtKB-KW"/>
</dbReference>
<gene>
    <name evidence="15" type="ORF">B4U80_01076</name>
</gene>
<dbReference type="Pfam" id="PF15785">
    <property type="entry name" value="SMG1"/>
    <property type="match status" value="1"/>
</dbReference>
<dbReference type="EMBL" id="NCKV01001044">
    <property type="protein sequence ID" value="RWS29156.1"/>
    <property type="molecule type" value="Genomic_DNA"/>
</dbReference>
<organism evidence="15 16">
    <name type="scientific">Leptotrombidium deliense</name>
    <dbReference type="NCBI Taxonomy" id="299467"/>
    <lineage>
        <taxon>Eukaryota</taxon>
        <taxon>Metazoa</taxon>
        <taxon>Ecdysozoa</taxon>
        <taxon>Arthropoda</taxon>
        <taxon>Chelicerata</taxon>
        <taxon>Arachnida</taxon>
        <taxon>Acari</taxon>
        <taxon>Acariformes</taxon>
        <taxon>Trombidiformes</taxon>
        <taxon>Prostigmata</taxon>
        <taxon>Anystina</taxon>
        <taxon>Parasitengona</taxon>
        <taxon>Trombiculoidea</taxon>
        <taxon>Trombiculidae</taxon>
        <taxon>Leptotrombidium</taxon>
    </lineage>
</organism>
<dbReference type="InterPro" id="IPR039414">
    <property type="entry name" value="SMG1_PIKKc"/>
</dbReference>
<dbReference type="InterPro" id="IPR050517">
    <property type="entry name" value="DDR_Repair_Kinase"/>
</dbReference>
<dbReference type="VEuPathDB" id="VectorBase:LDEU002884"/>
<dbReference type="PANTHER" id="PTHR11139">
    <property type="entry name" value="ATAXIA TELANGIECTASIA MUTATED ATM -RELATED"/>
    <property type="match status" value="1"/>
</dbReference>
<comment type="catalytic activity">
    <reaction evidence="10">
        <text>L-seryl-[protein] + ATP = O-phospho-L-seryl-[protein] + ADP + H(+)</text>
        <dbReference type="Rhea" id="RHEA:17989"/>
        <dbReference type="Rhea" id="RHEA-COMP:9863"/>
        <dbReference type="Rhea" id="RHEA-COMP:11604"/>
        <dbReference type="ChEBI" id="CHEBI:15378"/>
        <dbReference type="ChEBI" id="CHEBI:29999"/>
        <dbReference type="ChEBI" id="CHEBI:30616"/>
        <dbReference type="ChEBI" id="CHEBI:83421"/>
        <dbReference type="ChEBI" id="CHEBI:456216"/>
        <dbReference type="EC" id="2.7.11.1"/>
    </reaction>
</comment>
<dbReference type="STRING" id="299467.A0A443SNQ7"/>
<dbReference type="SMART" id="SM01343">
    <property type="entry name" value="FATC"/>
    <property type="match status" value="1"/>
</dbReference>
<evidence type="ECO:0000256" key="9">
    <source>
        <dbReference type="ARBA" id="ARBA00047899"/>
    </source>
</evidence>
<feature type="domain" description="PI3K/PI4K catalytic" evidence="12">
    <location>
        <begin position="1844"/>
        <end position="2187"/>
    </location>
</feature>
<dbReference type="GO" id="GO:0000184">
    <property type="term" value="P:nuclear-transcribed mRNA catabolic process, nonsense-mediated decay"/>
    <property type="evidence" value="ECO:0007669"/>
    <property type="project" value="UniProtKB-KW"/>
</dbReference>
<dbReference type="Proteomes" id="UP000288716">
    <property type="component" value="Unassembled WGS sequence"/>
</dbReference>
<evidence type="ECO:0000259" key="14">
    <source>
        <dbReference type="PROSITE" id="PS51190"/>
    </source>
</evidence>
<dbReference type="InterPro" id="IPR014009">
    <property type="entry name" value="PIK_FAT"/>
</dbReference>
<keyword evidence="5" id="KW-0547">Nucleotide-binding</keyword>
<dbReference type="PROSITE" id="PS50290">
    <property type="entry name" value="PI3_4_KINASE_3"/>
    <property type="match status" value="1"/>
</dbReference>
<dbReference type="InterPro" id="IPR031559">
    <property type="entry name" value="SMG1"/>
</dbReference>
<dbReference type="PROSITE" id="PS51190">
    <property type="entry name" value="FATC"/>
    <property type="match status" value="1"/>
</dbReference>
<evidence type="ECO:0000256" key="3">
    <source>
        <dbReference type="ARBA" id="ARBA00022527"/>
    </source>
</evidence>
<evidence type="ECO:0000313" key="16">
    <source>
        <dbReference type="Proteomes" id="UP000288716"/>
    </source>
</evidence>
<feature type="domain" description="FATC" evidence="14">
    <location>
        <begin position="2414"/>
        <end position="2446"/>
    </location>
</feature>
<protein>
    <recommendedName>
        <fullName evidence="2">non-specific serine/threonine protein kinase</fullName>
        <ecNumber evidence="2">2.7.11.1</ecNumber>
    </recommendedName>
</protein>
<dbReference type="Gene3D" id="3.30.1010.10">
    <property type="entry name" value="Phosphatidylinositol 3-kinase Catalytic Subunit, Chain A, domain 4"/>
    <property type="match status" value="1"/>
</dbReference>
<keyword evidence="8" id="KW-0866">Nonsense-mediated mRNA decay</keyword>
<evidence type="ECO:0000256" key="6">
    <source>
        <dbReference type="ARBA" id="ARBA00022777"/>
    </source>
</evidence>
<sequence>MLVDRCETPKEEAVYKNKEYHSSGFIKSNGYEHSNALSNNTDNSPLKSLRILLRQFDTGEKRQWPNYLQDLTKLFMTSSFMKAANEKPGRVIDDVTRVFTRVLTTKLFPDIIQQMVVCLSTFSSTLCYNCRELFNWIFDLYNEPAVPDETRLVLIKSLVMIVENGGKGLYDQMPSLMNKVKRALEEADTCELLFAITDIFLATAKNCSSLLQVHFRDVVDILIGWHIDSSQSSAITQMLAKALISFNYFWINDLDFSLTLLGHFLEDFESHFDELMESEKNVGVQPKSPKSRGYTGNGNLSTNERLAKMASLVRVYITVLQSLGDYASPERNSAITWDFIVNSLRSFLTSVNCTIEFKLFESLVIATNECAIFTLELMSGHEPSLIDMVTEQLLVYLCCIENWLDNVSDAFIITTLKLMTRFVKEVNVNLPVEFVSSILSPSSMCQKLRFMPSSRILTSLYELHHSLLGLKNIPLMEEAYKCFLMDMEIAYSTLSQPVNLVSCEQLTTNTVTYNEKQAVIAVTSALISLTEIANTKNSLIGMWALKPTFFNLIIQHSDPANDTLTLRYPNIQYSLIYILYSHSNKHKHFIQSSVLVNNIPTSSHLSHSPMSTSSFTTASLLPQPSSGHLSKILVLLTSLLKKEKLKKISCLLSMNWATEILQFAQQHLNHLCSTNEMCDLLEAIAKYAFSNDSEICLKSCQAFELVLKSVDEFPKLSVLNKYFCACMIHIAHTNHEVRSAYLNLFAILPLNCYTQTDIFWKSKCNILFPELKNAKLMIMKKEPSSSFSAVSFRTIVSFVLENQPLCDQQWLRRLFHVCQSDDNTVKSIQSSSSVGGETNQSKLMTTFDCNENALVFWACWEVVQYCIVNRLRTPLGKAQDTFTKIEMAIKGRALDVQTNNKKTTKDLLQVKMLLLLMENLDKSMYNAIDGCAARLYTTPKTAKTFFRTNKTTCVDWMNRNRKNLMVIALRSGDYASVWRNGQELLKDMISKSYWNELEFILAMIVQALIQLGDADSIAGLYVWAREICSSKYPWIKGSVEETNGRYENALEEYTKFYVNATSSEANNEKNESAINDFVNQRILECYLSLGHWEAATCWSSNYQPTHHNVFTSNVDVSYLKHLTSFDLYEKLSEPEDKSMLWDTNTVFHECQKNLLFATSNLINNNHETDVAKNLLQDVYDKTSQSLVTSSLCTPALLDNKVAILHRSAYSLLSTLNKEEKQFKWIPSVINSNGDIRRVDCSTLVYAHSWIKASVDLIPTQPNSAKDSINELVFVAAKAARKKQNLKLAQNLMLKYASNAFGTESHPLNNFLNVVDMSRLVSTMNDVVNKPEMNKELVAFQCEGSKLLNAVGNTKAGIDILLKCVENLNKNTFMESNQALQEMWLKSALSLVKLFKADNKYLEQLYTEQSSEILSLMNSNNNEVISSLSVVSKSESIIGNVLALTSNRCPQLAKACLAMGAWSHKWGRRLQDRDEVEKNSSFVWIDDGSFSFYKLAANAYFQYLRLGGTGCDDSNVTATLRLLRLFVKHAPELREILEDGLANTPTAPWKSIILQLFARLGHSEPYVRQSISDLLCRIGQDSPHLIVFPAVAGSLTSDDDLVFNEKVNDKVVNRTATSFDPDDNNVFNEDDEDEEEDEKQDISLMQNCYAALVNSLSVQNPELIMQTKTFVHELRRITILWDELWMGTLIGHMSEMKKQVTNLDEEIAKVHKNVSLSNEEKELFIAEKHRIFFRKVVYVLEQCQIITGEPPETPHESLFQRTFSKAIANALKVLKSPNDPSKPQQSLLVYQQLIQLLQKSIQWNSGRSQLVMDTISPILATMDNTVIPLPGLENQCGKLVTISRVCKTVCVLHTKTKPKKLVFSGSDGKMHPYLLKGHEDLHLDERVMQFLSIVNKMLAKHYNNKQDKALFRARNYSVTPLGTKSGLIQWVDGGSALYGFYKRWMLNRDTTVPLTKGQVAHKITPQPNDNLYKPSEIFAKKLTAKGITTTNRSDWPKTALVQILQELIQETPGDLIAKELWCSSTNAHEYWKLTQAFTHSNAVMCMTGYVIGLGDRHLDNVLVDLSTGEVIHIDYNICFEKGRTLRVPERVPCRLTNNIVNAFGLTGVEGTFRISCEHVIRVLRKGKETLLTLLDAFLYDPLIDWTPGHEEGYTGAVYGGGRINALKGKSISKLQMEKENAKAMLRVRVAETKVDWMKLKERLLSLMTAVEEKVKEVENTKFVIEGKREVKKSSTSLWGSLHDKVTQFKAVNNGHNQLLAEVKHLIRILSKIEERELKSNKGPVTQYYSNLRKFTESMPVFVRELEASTQIINELDNAKQIDLLKNRIKSLRNQIPDVYDELLDFNGSLHKESDIDFVSKQLTKEGSQSETQCVDNDKTEKIVKQVTGAERNTYALNVWKRVKMKLEGKDLDATKRSSIPEQVDYIIKQSMDIENLALMYEGWTSWV</sequence>
<dbReference type="GO" id="GO:0005524">
    <property type="term" value="F:ATP binding"/>
    <property type="evidence" value="ECO:0007669"/>
    <property type="project" value="UniProtKB-KW"/>
</dbReference>
<evidence type="ECO:0000256" key="4">
    <source>
        <dbReference type="ARBA" id="ARBA00022679"/>
    </source>
</evidence>
<feature type="domain" description="FAT" evidence="13">
    <location>
        <begin position="1270"/>
        <end position="1595"/>
    </location>
</feature>
<dbReference type="CDD" id="cd05170">
    <property type="entry name" value="PIKKc_SMG1"/>
    <property type="match status" value="1"/>
</dbReference>
<comment type="similarity">
    <text evidence="1">Belongs to the PI3/PI4-kinase family.</text>
</comment>
<dbReference type="Pfam" id="PF00454">
    <property type="entry name" value="PI3_PI4_kinase"/>
    <property type="match status" value="1"/>
</dbReference>
<dbReference type="GO" id="GO:0005634">
    <property type="term" value="C:nucleus"/>
    <property type="evidence" value="ECO:0007669"/>
    <property type="project" value="TreeGrafter"/>
</dbReference>
<evidence type="ECO:0000313" key="15">
    <source>
        <dbReference type="EMBL" id="RWS29156.1"/>
    </source>
</evidence>
<evidence type="ECO:0000256" key="2">
    <source>
        <dbReference type="ARBA" id="ARBA00012513"/>
    </source>
</evidence>
<name>A0A443SNQ7_9ACAR</name>
<keyword evidence="4" id="KW-0808">Transferase</keyword>
<dbReference type="InterPro" id="IPR016024">
    <property type="entry name" value="ARM-type_fold"/>
</dbReference>
<keyword evidence="3" id="KW-0723">Serine/threonine-protein kinase</keyword>
<dbReference type="SMART" id="SM01345">
    <property type="entry name" value="Rapamycin_bind"/>
    <property type="match status" value="1"/>
</dbReference>
<dbReference type="Pfam" id="PF02260">
    <property type="entry name" value="FATC"/>
    <property type="match status" value="1"/>
</dbReference>
<evidence type="ECO:0000259" key="12">
    <source>
        <dbReference type="PROSITE" id="PS50290"/>
    </source>
</evidence>
<evidence type="ECO:0000259" key="13">
    <source>
        <dbReference type="PROSITE" id="PS51189"/>
    </source>
</evidence>
<dbReference type="Gene3D" id="1.10.1070.11">
    <property type="entry name" value="Phosphatidylinositol 3-/4-kinase, catalytic domain"/>
    <property type="match status" value="1"/>
</dbReference>
<accession>A0A443SNQ7</accession>
<dbReference type="InterPro" id="IPR003152">
    <property type="entry name" value="FATC_dom"/>
</dbReference>
<dbReference type="PANTHER" id="PTHR11139:SF71">
    <property type="entry name" value="SERINE_THREONINE-PROTEIN KINASE SMG1"/>
    <property type="match status" value="1"/>
</dbReference>
<dbReference type="PROSITE" id="PS00916">
    <property type="entry name" value="PI3_4_KINASE_2"/>
    <property type="match status" value="1"/>
</dbReference>
<comment type="catalytic activity">
    <reaction evidence="9">
        <text>L-threonyl-[protein] + ATP = O-phospho-L-threonyl-[protein] + ADP + H(+)</text>
        <dbReference type="Rhea" id="RHEA:46608"/>
        <dbReference type="Rhea" id="RHEA-COMP:11060"/>
        <dbReference type="Rhea" id="RHEA-COMP:11605"/>
        <dbReference type="ChEBI" id="CHEBI:15378"/>
        <dbReference type="ChEBI" id="CHEBI:30013"/>
        <dbReference type="ChEBI" id="CHEBI:30616"/>
        <dbReference type="ChEBI" id="CHEBI:61977"/>
        <dbReference type="ChEBI" id="CHEBI:456216"/>
        <dbReference type="EC" id="2.7.11.1"/>
    </reaction>
</comment>
<dbReference type="OrthoDB" id="6503529at2759"/>
<dbReference type="PROSITE" id="PS51189">
    <property type="entry name" value="FAT"/>
    <property type="match status" value="1"/>
</dbReference>
<keyword evidence="7" id="KW-0067">ATP-binding</keyword>
<evidence type="ECO:0000256" key="11">
    <source>
        <dbReference type="SAM" id="MobiDB-lite"/>
    </source>
</evidence>
<feature type="region of interest" description="Disordered" evidence="11">
    <location>
        <begin position="1617"/>
        <end position="1638"/>
    </location>
</feature>
<dbReference type="SUPFAM" id="SSF56112">
    <property type="entry name" value="Protein kinase-like (PK-like)"/>
    <property type="match status" value="1"/>
</dbReference>
<evidence type="ECO:0000256" key="1">
    <source>
        <dbReference type="ARBA" id="ARBA00011031"/>
    </source>
</evidence>
<dbReference type="SMART" id="SM00146">
    <property type="entry name" value="PI3Kc"/>
    <property type="match status" value="1"/>
</dbReference>
<dbReference type="SUPFAM" id="SSF48371">
    <property type="entry name" value="ARM repeat"/>
    <property type="match status" value="2"/>
</dbReference>
<dbReference type="InterPro" id="IPR036940">
    <property type="entry name" value="PI3/4_kinase_cat_sf"/>
</dbReference>
<dbReference type="InterPro" id="IPR018936">
    <property type="entry name" value="PI3/4_kinase_CS"/>
</dbReference>
<evidence type="ECO:0000256" key="10">
    <source>
        <dbReference type="ARBA" id="ARBA00048679"/>
    </source>
</evidence>